<dbReference type="AlphaFoldDB" id="A0AA42CUH3"/>
<accession>A0AA42CUH3</accession>
<sequence length="120" mass="13011">MIAKRNGVLAISLLVIALPAAAGPVTVRARADQVRTMRVSYADLNINSDAGLRQLMQRVKGAAEWVCDVSTYMHVPLDEQMAGRTCYDASLARARSDISAIQQRAQNGLSARGEIEVAQR</sequence>
<dbReference type="Proteomes" id="UP001165565">
    <property type="component" value="Unassembled WGS sequence"/>
</dbReference>
<evidence type="ECO:0000313" key="2">
    <source>
        <dbReference type="EMBL" id="MCW6535458.1"/>
    </source>
</evidence>
<keyword evidence="3" id="KW-1185">Reference proteome</keyword>
<evidence type="ECO:0000256" key="1">
    <source>
        <dbReference type="SAM" id="SignalP"/>
    </source>
</evidence>
<name>A0AA42CUH3_9SPHN</name>
<feature type="chain" id="PRO_5041377164" evidence="1">
    <location>
        <begin position="23"/>
        <end position="120"/>
    </location>
</feature>
<evidence type="ECO:0000313" key="3">
    <source>
        <dbReference type="Proteomes" id="UP001165565"/>
    </source>
</evidence>
<keyword evidence="1" id="KW-0732">Signal</keyword>
<gene>
    <name evidence="2" type="ORF">NEE01_11775</name>
</gene>
<dbReference type="RefSeq" id="WP_179510759.1">
    <property type="nucleotide sequence ID" value="NZ_JANFAU010000018.1"/>
</dbReference>
<proteinExistence type="predicted"/>
<dbReference type="EMBL" id="JANFAV010000007">
    <property type="protein sequence ID" value="MCW6535458.1"/>
    <property type="molecule type" value="Genomic_DNA"/>
</dbReference>
<protein>
    <submittedName>
        <fullName evidence="2">UrcA family protein</fullName>
    </submittedName>
</protein>
<feature type="signal peptide" evidence="1">
    <location>
        <begin position="1"/>
        <end position="22"/>
    </location>
</feature>
<dbReference type="NCBIfam" id="TIGR04433">
    <property type="entry name" value="UrcA_uranyl"/>
    <property type="match status" value="1"/>
</dbReference>
<reference evidence="2" key="1">
    <citation type="submission" date="2022-06" db="EMBL/GenBank/DDBJ databases">
        <title>Sphingomonas sp. nov. isolated from rhizosphere soil of tomato.</title>
        <authorList>
            <person name="Dong H."/>
            <person name="Gao R."/>
        </authorList>
    </citation>
    <scope>NUCLEOTIDE SEQUENCE</scope>
    <source>
        <strain evidence="2">MMSM24</strain>
    </source>
</reference>
<comment type="caution">
    <text evidence="2">The sequence shown here is derived from an EMBL/GenBank/DDBJ whole genome shotgun (WGS) entry which is preliminary data.</text>
</comment>
<organism evidence="2 3">
    <name type="scientific">Sphingomonas lycopersici</name>
    <dbReference type="NCBI Taxonomy" id="2951807"/>
    <lineage>
        <taxon>Bacteria</taxon>
        <taxon>Pseudomonadati</taxon>
        <taxon>Pseudomonadota</taxon>
        <taxon>Alphaproteobacteria</taxon>
        <taxon>Sphingomonadales</taxon>
        <taxon>Sphingomonadaceae</taxon>
        <taxon>Sphingomonas</taxon>
    </lineage>
</organism>
<dbReference type="InterPro" id="IPR030972">
    <property type="entry name" value="UrcA_uranyl"/>
</dbReference>